<protein>
    <submittedName>
        <fullName evidence="1">Uncharacterized protein</fullName>
    </submittedName>
</protein>
<dbReference type="RefSeq" id="WP_168488434.1">
    <property type="nucleotide sequence ID" value="NZ_JAAZSQ010000021.1"/>
</dbReference>
<evidence type="ECO:0000313" key="1">
    <source>
        <dbReference type="EMBL" id="NKX56286.1"/>
    </source>
</evidence>
<organism evidence="1 2">
    <name type="scientific">Arthrobacter mobilis</name>
    <dbReference type="NCBI Taxonomy" id="2724944"/>
    <lineage>
        <taxon>Bacteria</taxon>
        <taxon>Bacillati</taxon>
        <taxon>Actinomycetota</taxon>
        <taxon>Actinomycetes</taxon>
        <taxon>Micrococcales</taxon>
        <taxon>Micrococcaceae</taxon>
        <taxon>Arthrobacter</taxon>
    </lineage>
</organism>
<reference evidence="1 2" key="1">
    <citation type="submission" date="2020-04" db="EMBL/GenBank/DDBJ databases">
        <title>Arthrobacter sp. nov.</title>
        <authorList>
            <person name="Liu S."/>
        </authorList>
    </citation>
    <scope>NUCLEOTIDE SEQUENCE [LARGE SCALE GENOMIC DNA]</scope>
    <source>
        <strain evidence="1 2">E918</strain>
    </source>
</reference>
<name>A0A7X6HHP0_9MICC</name>
<dbReference type="Proteomes" id="UP000544090">
    <property type="component" value="Unassembled WGS sequence"/>
</dbReference>
<proteinExistence type="predicted"/>
<comment type="caution">
    <text evidence="1">The sequence shown here is derived from an EMBL/GenBank/DDBJ whole genome shotgun (WGS) entry which is preliminary data.</text>
</comment>
<sequence>MNKVDPARAGILIEAAPRWHPDFEKYPVTRAPYMREPYVRITHNNVSVDGKAIGWTSEHVHFKWQDGDFKMHTRWVPASWVKRISREESSWQDPYDILDGEG</sequence>
<evidence type="ECO:0000313" key="2">
    <source>
        <dbReference type="Proteomes" id="UP000544090"/>
    </source>
</evidence>
<gene>
    <name evidence="1" type="ORF">HGG74_17480</name>
</gene>
<dbReference type="EMBL" id="JAAZSQ010000021">
    <property type="protein sequence ID" value="NKX56286.1"/>
    <property type="molecule type" value="Genomic_DNA"/>
</dbReference>
<accession>A0A7X6HHP0</accession>
<dbReference type="AlphaFoldDB" id="A0A7X6HHP0"/>
<keyword evidence="2" id="KW-1185">Reference proteome</keyword>